<dbReference type="GO" id="GO:0005634">
    <property type="term" value="C:nucleus"/>
    <property type="evidence" value="ECO:0007669"/>
    <property type="project" value="TreeGrafter"/>
</dbReference>
<dbReference type="OrthoDB" id="429671at2759"/>
<protein>
    <recommendedName>
        <fullName evidence="6">Ubiquitin carboxyl-terminal hydrolase</fullName>
        <ecNumber evidence="6">3.4.19.12</ecNumber>
    </recommendedName>
</protein>
<keyword evidence="4 6" id="KW-0378">Hydrolase</keyword>
<dbReference type="InterPro" id="IPR028889">
    <property type="entry name" value="USP"/>
</dbReference>
<keyword evidence="10" id="KW-1185">Reference proteome</keyword>
<comment type="catalytic activity">
    <reaction evidence="1 6">
        <text>Thiol-dependent hydrolysis of ester, thioester, amide, peptide and isopeptide bonds formed by the C-terminal Gly of ubiquitin (a 76-residue protein attached to proteins as an intracellular targeting signal).</text>
        <dbReference type="EC" id="3.4.19.12"/>
    </reaction>
</comment>
<keyword evidence="3 6" id="KW-0833">Ubl conjugation pathway</keyword>
<proteinExistence type="inferred from homology"/>
<dbReference type="PANTHER" id="PTHR24006:SF687">
    <property type="entry name" value="UBIQUITIN CARBOXYL-TERMINAL HYDROLASE 10"/>
    <property type="match status" value="1"/>
</dbReference>
<dbReference type="InterPro" id="IPR050164">
    <property type="entry name" value="Peptidase_C19"/>
</dbReference>
<dbReference type="Proteomes" id="UP000011083">
    <property type="component" value="Unassembled WGS sequence"/>
</dbReference>
<reference evidence="9 10" key="1">
    <citation type="journal article" date="2013" name="Genome Biol.">
        <title>Genome of Acanthamoeba castellanii highlights extensive lateral gene transfer and early evolution of tyrosine kinase signaling.</title>
        <authorList>
            <person name="Clarke M."/>
            <person name="Lohan A.J."/>
            <person name="Liu B."/>
            <person name="Lagkouvardos I."/>
            <person name="Roy S."/>
            <person name="Zafar N."/>
            <person name="Bertelli C."/>
            <person name="Schilde C."/>
            <person name="Kianianmomeni A."/>
            <person name="Burglin T.R."/>
            <person name="Frech C."/>
            <person name="Turcotte B."/>
            <person name="Kopec K.O."/>
            <person name="Synnott J.M."/>
            <person name="Choo C."/>
            <person name="Paponov I."/>
            <person name="Finkler A."/>
            <person name="Soon Heng Tan C."/>
            <person name="Hutchins A.P."/>
            <person name="Weinmeier T."/>
            <person name="Rattei T."/>
            <person name="Chu J.S."/>
            <person name="Gimenez G."/>
            <person name="Irimia M."/>
            <person name="Rigden D.J."/>
            <person name="Fitzpatrick D.A."/>
            <person name="Lorenzo-Morales J."/>
            <person name="Bateman A."/>
            <person name="Chiu C.H."/>
            <person name="Tang P."/>
            <person name="Hegemann P."/>
            <person name="Fromm H."/>
            <person name="Raoult D."/>
            <person name="Greub G."/>
            <person name="Miranda-Saavedra D."/>
            <person name="Chen N."/>
            <person name="Nash P."/>
            <person name="Ginger M.L."/>
            <person name="Horn M."/>
            <person name="Schaap P."/>
            <person name="Caler L."/>
            <person name="Loftus B."/>
        </authorList>
    </citation>
    <scope>NUCLEOTIDE SEQUENCE [LARGE SCALE GENOMIC DNA]</scope>
    <source>
        <strain evidence="9 10">Neff</strain>
    </source>
</reference>
<dbReference type="PROSITE" id="PS50235">
    <property type="entry name" value="USP_3"/>
    <property type="match status" value="1"/>
</dbReference>
<evidence type="ECO:0000256" key="3">
    <source>
        <dbReference type="ARBA" id="ARBA00022786"/>
    </source>
</evidence>
<dbReference type="RefSeq" id="XP_004338208.1">
    <property type="nucleotide sequence ID" value="XM_004338160.1"/>
</dbReference>
<dbReference type="STRING" id="1257118.L8GT72"/>
<feature type="region of interest" description="Disordered" evidence="7">
    <location>
        <begin position="180"/>
        <end position="261"/>
    </location>
</feature>
<accession>L8GT72</accession>
<dbReference type="PROSITE" id="PS00972">
    <property type="entry name" value="USP_1"/>
    <property type="match status" value="1"/>
</dbReference>
<dbReference type="GeneID" id="14916800"/>
<evidence type="ECO:0000256" key="4">
    <source>
        <dbReference type="ARBA" id="ARBA00022801"/>
    </source>
</evidence>
<feature type="compositionally biased region" description="Gly residues" evidence="7">
    <location>
        <begin position="47"/>
        <end position="57"/>
    </location>
</feature>
<comment type="similarity">
    <text evidence="6">Belongs to the peptidase C19 family.</text>
</comment>
<dbReference type="Gene3D" id="3.90.70.10">
    <property type="entry name" value="Cysteine proteinases"/>
    <property type="match status" value="1"/>
</dbReference>
<evidence type="ECO:0000256" key="5">
    <source>
        <dbReference type="ARBA" id="ARBA00022807"/>
    </source>
</evidence>
<name>L8GT72_ACACF</name>
<evidence type="ECO:0000256" key="7">
    <source>
        <dbReference type="SAM" id="MobiDB-lite"/>
    </source>
</evidence>
<dbReference type="Pfam" id="PF00443">
    <property type="entry name" value="UCH"/>
    <property type="match status" value="1"/>
</dbReference>
<dbReference type="GO" id="GO:0006508">
    <property type="term" value="P:proteolysis"/>
    <property type="evidence" value="ECO:0007669"/>
    <property type="project" value="UniProtKB-KW"/>
</dbReference>
<evidence type="ECO:0000256" key="6">
    <source>
        <dbReference type="RuleBase" id="RU366025"/>
    </source>
</evidence>
<dbReference type="SUPFAM" id="SSF54001">
    <property type="entry name" value="Cysteine proteinases"/>
    <property type="match status" value="1"/>
</dbReference>
<feature type="compositionally biased region" description="Low complexity" evidence="7">
    <location>
        <begin position="211"/>
        <end position="249"/>
    </location>
</feature>
<keyword evidence="2 6" id="KW-0645">Protease</keyword>
<dbReference type="GO" id="GO:0004843">
    <property type="term" value="F:cysteine-type deubiquitinase activity"/>
    <property type="evidence" value="ECO:0007669"/>
    <property type="project" value="UniProtKB-UniRule"/>
</dbReference>
<dbReference type="EC" id="3.4.19.12" evidence="6"/>
<dbReference type="KEGG" id="acan:ACA1_178540"/>
<dbReference type="InterPro" id="IPR001394">
    <property type="entry name" value="Peptidase_C19_UCH"/>
</dbReference>
<organism evidence="9 10">
    <name type="scientific">Acanthamoeba castellanii (strain ATCC 30010 / Neff)</name>
    <dbReference type="NCBI Taxonomy" id="1257118"/>
    <lineage>
        <taxon>Eukaryota</taxon>
        <taxon>Amoebozoa</taxon>
        <taxon>Discosea</taxon>
        <taxon>Longamoebia</taxon>
        <taxon>Centramoebida</taxon>
        <taxon>Acanthamoebidae</taxon>
        <taxon>Acanthamoeba</taxon>
    </lineage>
</organism>
<feature type="domain" description="USP" evidence="8">
    <location>
        <begin position="330"/>
        <end position="642"/>
    </location>
</feature>
<dbReference type="PANTHER" id="PTHR24006">
    <property type="entry name" value="UBIQUITIN CARBOXYL-TERMINAL HYDROLASE"/>
    <property type="match status" value="1"/>
</dbReference>
<dbReference type="EMBL" id="KB008006">
    <property type="protein sequence ID" value="ELR16195.1"/>
    <property type="molecule type" value="Genomic_DNA"/>
</dbReference>
<dbReference type="GO" id="GO:0005829">
    <property type="term" value="C:cytosol"/>
    <property type="evidence" value="ECO:0007669"/>
    <property type="project" value="TreeGrafter"/>
</dbReference>
<feature type="compositionally biased region" description="Low complexity" evidence="7">
    <location>
        <begin position="76"/>
        <end position="87"/>
    </location>
</feature>
<dbReference type="OMA" id="HVEYERS"/>
<evidence type="ECO:0000256" key="2">
    <source>
        <dbReference type="ARBA" id="ARBA00022670"/>
    </source>
</evidence>
<evidence type="ECO:0000313" key="10">
    <source>
        <dbReference type="Proteomes" id="UP000011083"/>
    </source>
</evidence>
<dbReference type="InterPro" id="IPR038765">
    <property type="entry name" value="Papain-like_cys_pep_sf"/>
</dbReference>
<sequence>MRVARKAARDAEAAAVEPLLERAATGAQLPVISSRSSSNRVAATTGARGGGGASGRGRGGKTTHAGRDAPTPSPSPAAAAAPAPSAVVRAALPSKPAPWAASPAAAAPVTAGSTAAPLPVTTEAVVAVPLPASPSSGEQPLGPVAVAVVAPAPSSSAKEARLDEVAGLCLGSFEATELPTARSPIVPSPSSPLPEKEAPPAAPATSPAPAPASTAAAVAPSPAETTNGHVTSPATTSTDDSTPATAAAPHVTAENGASSAAPEVAVRKPVVNAWGKGAPAILQKYMEAQKKAAAQQQQQRPPAPTAAAALRHFDEVRLMWDASFAHAALRGLHNEGNTCFLNATVQCLLACPPFIGFLRSLRGRGLPVRFAEAFELEKKANTQLVPLAAKAHFAAVIKKLAGTPGRQEDAHEFLSLLLDTVHEELRAGSAKARAGGGSGESGAHHKTAAHNETNEWNEVGRKNKTSKLRTAEFEDTAVTRIFGCKLRSCLKSRGAKQSITQELFNALPLDVSVHQIRSLDDALLGFMSAESLDWEVRASKEYKFERMPGVLVVHLKRFAFSAAGGDKIAKHIDEKERRSYDLFGVVEHHGHTLQSGHYTASIKRDQHWYYYYPYHVDDTTINPTTIQTVLRRQAYLLFYLRASPSSSSH</sequence>
<evidence type="ECO:0000313" key="9">
    <source>
        <dbReference type="EMBL" id="ELR16195.1"/>
    </source>
</evidence>
<evidence type="ECO:0000259" key="8">
    <source>
        <dbReference type="PROSITE" id="PS50235"/>
    </source>
</evidence>
<feature type="region of interest" description="Disordered" evidence="7">
    <location>
        <begin position="1"/>
        <end position="87"/>
    </location>
</feature>
<feature type="compositionally biased region" description="Pro residues" evidence="7">
    <location>
        <begin position="200"/>
        <end position="210"/>
    </location>
</feature>
<gene>
    <name evidence="9" type="ORF">ACA1_178540</name>
</gene>
<dbReference type="PROSITE" id="PS00973">
    <property type="entry name" value="USP_2"/>
    <property type="match status" value="1"/>
</dbReference>
<keyword evidence="5 6" id="KW-0788">Thiol protease</keyword>
<dbReference type="AlphaFoldDB" id="L8GT72"/>
<dbReference type="InterPro" id="IPR018200">
    <property type="entry name" value="USP_CS"/>
</dbReference>
<feature type="region of interest" description="Disordered" evidence="7">
    <location>
        <begin position="429"/>
        <end position="463"/>
    </location>
</feature>
<evidence type="ECO:0000256" key="1">
    <source>
        <dbReference type="ARBA" id="ARBA00000707"/>
    </source>
</evidence>
<dbReference type="VEuPathDB" id="AmoebaDB:ACA1_178540"/>
<dbReference type="GO" id="GO:0016579">
    <property type="term" value="P:protein deubiquitination"/>
    <property type="evidence" value="ECO:0007669"/>
    <property type="project" value="InterPro"/>
</dbReference>